<proteinExistence type="predicted"/>
<protein>
    <recommendedName>
        <fullName evidence="3">Helix-turn-helix domain-containing protein</fullName>
    </recommendedName>
</protein>
<accession>A0A839FTY6</accession>
<evidence type="ECO:0000313" key="2">
    <source>
        <dbReference type="Proteomes" id="UP000546252"/>
    </source>
</evidence>
<dbReference type="AlphaFoldDB" id="A0A839FTY6"/>
<reference evidence="1 2" key="1">
    <citation type="submission" date="2020-08" db="EMBL/GenBank/DDBJ databases">
        <title>Sequencing the genomes of 1000 actinobacteria strains.</title>
        <authorList>
            <person name="Klenk H.-P."/>
        </authorList>
    </citation>
    <scope>NUCLEOTIDE SEQUENCE [LARGE SCALE GENOMIC DNA]</scope>
    <source>
        <strain evidence="1 2">DSM 19081</strain>
    </source>
</reference>
<evidence type="ECO:0000313" key="1">
    <source>
        <dbReference type="EMBL" id="MBA8921333.1"/>
    </source>
</evidence>
<gene>
    <name evidence="1" type="ORF">HNR24_001266</name>
</gene>
<dbReference type="RefSeq" id="WP_182495348.1">
    <property type="nucleotide sequence ID" value="NZ_BAAAKT010000004.1"/>
</dbReference>
<organism evidence="1 2">
    <name type="scientific">Nesterenkonia jeotgali</name>
    <dbReference type="NCBI Taxonomy" id="317018"/>
    <lineage>
        <taxon>Bacteria</taxon>
        <taxon>Bacillati</taxon>
        <taxon>Actinomycetota</taxon>
        <taxon>Actinomycetes</taxon>
        <taxon>Micrococcales</taxon>
        <taxon>Micrococcaceae</taxon>
        <taxon>Nesterenkonia</taxon>
    </lineage>
</organism>
<comment type="caution">
    <text evidence="1">The sequence shown here is derived from an EMBL/GenBank/DDBJ whole genome shotgun (WGS) entry which is preliminary data.</text>
</comment>
<sequence>MPATITEDLTYIRISAAAAKYPVSRSSIDRLIREGNLRARKRGTIPREVCVEDLEAFATEHPVEPENLFAKAEAAVERALAATPPLSADKRAELAARLSGGGAV</sequence>
<dbReference type="EMBL" id="JACJIH010000001">
    <property type="protein sequence ID" value="MBA8921333.1"/>
    <property type="molecule type" value="Genomic_DNA"/>
</dbReference>
<name>A0A839FTY6_9MICC</name>
<evidence type="ECO:0008006" key="3">
    <source>
        <dbReference type="Google" id="ProtNLM"/>
    </source>
</evidence>
<dbReference type="Proteomes" id="UP000546252">
    <property type="component" value="Unassembled WGS sequence"/>
</dbReference>